<dbReference type="PANTHER" id="PTHR46601:SF1">
    <property type="entry name" value="ADF-H DOMAIN-CONTAINING PROTEIN"/>
    <property type="match status" value="1"/>
</dbReference>
<dbReference type="EMBL" id="JAHWGI010000302">
    <property type="protein sequence ID" value="KAK3912746.1"/>
    <property type="molecule type" value="Genomic_DNA"/>
</dbReference>
<reference evidence="2" key="1">
    <citation type="submission" date="2021-07" db="EMBL/GenBank/DDBJ databases">
        <authorList>
            <person name="Catto M.A."/>
            <person name="Jacobson A."/>
            <person name="Kennedy G."/>
            <person name="Labadie P."/>
            <person name="Hunt B.G."/>
            <person name="Srinivasan R."/>
        </authorList>
    </citation>
    <scope>NUCLEOTIDE SEQUENCE</scope>
    <source>
        <strain evidence="2">PL_HMW_Pooled</strain>
        <tissue evidence="2">Head</tissue>
    </source>
</reference>
<keyword evidence="3" id="KW-1185">Reference proteome</keyword>
<accession>A0AAE1H0I5</accession>
<proteinExistence type="predicted"/>
<dbReference type="Proteomes" id="UP001219518">
    <property type="component" value="Unassembled WGS sequence"/>
</dbReference>
<sequence length="835" mass="94544">MENYCSLQFLSGVCGGTLKSRNEFSKEDWRILHYRTKLESITNVCGNHEITYLKLYAKKQTVCVYKGPTHKAKATRNLRYEMFRKLLLQDPSTTLVPGSGLCSACFTSISRSLENEATPPSSPDVESGEMNVSQEKIAILDNEEISDETGCNVEGNANVEKEEDSNLDSVKDDLNDFNNTPPFYGDFVFTQPASSLAAVNPECAAGPSRETSGTPSPETTLSKGSSFSSDGTTGLEKLNDFLSTQNMSPLNKRQAKRSTGYRESKLAKIHETVQEVIEKVGEADVIIDKEKQYLEEILQQLLDKFAKVSTRQEKVNIISILPQSWSVDKIVSVFAAFNVSHKFVRGVKDLVKSEGGIFPTVHQRAKTGVAQVVVDTILKFYEEDETCVYIYPDKNKFLNVKINGQKVQKQKRLLLGNLRELYLAFKKQNPEYTISFAKFAELRPKYCLLAGAPGTHTQCVCEPHKNIELMFNAAMLRKSTQDDELPLKGYQELLKIIRCSDYNFSCVSGKCKSCPGLGPLQEILELTLDIEELDIVTFNSWTRKGARCHLETLTKEKEDFIEEFLSLMKEVNLHDFLAKKQAQFLRETKHSLQDGEAVVLMDFAENYRFLIQDSVQSYYFGQKECTIHPFVTYYFDKEKNKVSHLNYVVISDCLKHGADTIYTFQKSLIGFLKKNLPGLKKIYYFSDSPTSQYRNFKNVANLCQHEEEYQISAVWNFFETSHGKSPCDSLGGAIKRAASRASLQGQLIRDAHELVTWADERWNSPDDSKVTVGFVSDEEVQNQVPMLENRYSLALKVPAIMKMHYVKPISKYKVELKEFSAKGTSLVATVRKEET</sequence>
<feature type="region of interest" description="Disordered" evidence="1">
    <location>
        <begin position="201"/>
        <end position="230"/>
    </location>
</feature>
<feature type="compositionally biased region" description="Polar residues" evidence="1">
    <location>
        <begin position="242"/>
        <end position="251"/>
    </location>
</feature>
<protein>
    <submittedName>
        <fullName evidence="2">Spike glycoprotein</fullName>
    </submittedName>
</protein>
<evidence type="ECO:0000313" key="3">
    <source>
        <dbReference type="Proteomes" id="UP001219518"/>
    </source>
</evidence>
<evidence type="ECO:0000256" key="1">
    <source>
        <dbReference type="SAM" id="MobiDB-lite"/>
    </source>
</evidence>
<name>A0AAE1H0I5_9NEOP</name>
<evidence type="ECO:0000313" key="2">
    <source>
        <dbReference type="EMBL" id="KAK3912746.1"/>
    </source>
</evidence>
<feature type="compositionally biased region" description="Polar residues" evidence="1">
    <location>
        <begin position="209"/>
        <end position="230"/>
    </location>
</feature>
<dbReference type="PANTHER" id="PTHR46601">
    <property type="entry name" value="ULP_PROTEASE DOMAIN-CONTAINING PROTEIN"/>
    <property type="match status" value="1"/>
</dbReference>
<reference evidence="2" key="2">
    <citation type="journal article" date="2023" name="BMC Genomics">
        <title>Pest status, molecular evolution, and epigenetic factors derived from the genome assembly of Frankliniella fusca, a thysanopteran phytovirus vector.</title>
        <authorList>
            <person name="Catto M.A."/>
            <person name="Labadie P.E."/>
            <person name="Jacobson A.L."/>
            <person name="Kennedy G.G."/>
            <person name="Srinivasan R."/>
            <person name="Hunt B.G."/>
        </authorList>
    </citation>
    <scope>NUCLEOTIDE SEQUENCE</scope>
    <source>
        <strain evidence="2">PL_HMW_Pooled</strain>
    </source>
</reference>
<gene>
    <name evidence="2" type="ORF">KUF71_004696</name>
</gene>
<organism evidence="2 3">
    <name type="scientific">Frankliniella fusca</name>
    <dbReference type="NCBI Taxonomy" id="407009"/>
    <lineage>
        <taxon>Eukaryota</taxon>
        <taxon>Metazoa</taxon>
        <taxon>Ecdysozoa</taxon>
        <taxon>Arthropoda</taxon>
        <taxon>Hexapoda</taxon>
        <taxon>Insecta</taxon>
        <taxon>Pterygota</taxon>
        <taxon>Neoptera</taxon>
        <taxon>Paraneoptera</taxon>
        <taxon>Thysanoptera</taxon>
        <taxon>Terebrantia</taxon>
        <taxon>Thripoidea</taxon>
        <taxon>Thripidae</taxon>
        <taxon>Frankliniella</taxon>
    </lineage>
</organism>
<comment type="caution">
    <text evidence="2">The sequence shown here is derived from an EMBL/GenBank/DDBJ whole genome shotgun (WGS) entry which is preliminary data.</text>
</comment>
<feature type="region of interest" description="Disordered" evidence="1">
    <location>
        <begin position="242"/>
        <end position="262"/>
    </location>
</feature>
<dbReference type="AlphaFoldDB" id="A0AAE1H0I5"/>